<organism evidence="4 5">
    <name type="scientific">Gallus gallus</name>
    <name type="common">Chicken</name>
    <dbReference type="NCBI Taxonomy" id="9031"/>
    <lineage>
        <taxon>Eukaryota</taxon>
        <taxon>Metazoa</taxon>
        <taxon>Chordata</taxon>
        <taxon>Craniata</taxon>
        <taxon>Vertebrata</taxon>
        <taxon>Euteleostomi</taxon>
        <taxon>Archelosauria</taxon>
        <taxon>Archosauria</taxon>
        <taxon>Dinosauria</taxon>
        <taxon>Saurischia</taxon>
        <taxon>Theropoda</taxon>
        <taxon>Coelurosauria</taxon>
        <taxon>Aves</taxon>
        <taxon>Neognathae</taxon>
        <taxon>Galloanserae</taxon>
        <taxon>Galliformes</taxon>
        <taxon>Phasianidae</taxon>
        <taxon>Phasianinae</taxon>
        <taxon>Gallus</taxon>
    </lineage>
</organism>
<dbReference type="InterPro" id="IPR015753">
    <property type="entry name" value="LRRC37"/>
</dbReference>
<evidence type="ECO:0000313" key="5">
    <source>
        <dbReference type="Proteomes" id="UP000000539"/>
    </source>
</evidence>
<reference evidence="4" key="3">
    <citation type="submission" date="2025-09" db="UniProtKB">
        <authorList>
            <consortium name="Ensembl"/>
        </authorList>
    </citation>
    <scope>IDENTIFICATION</scope>
    <source>
        <strain evidence="4">broiler</strain>
    </source>
</reference>
<protein>
    <recommendedName>
        <fullName evidence="3">LRRC37A/B like protein 1 C-terminal domain-containing protein</fullName>
    </recommendedName>
</protein>
<dbReference type="Ensembl" id="ENSGALT00010064976.1">
    <property type="protein sequence ID" value="ENSGALP00010039678.1"/>
    <property type="gene ID" value="ENSGALG00010026786.1"/>
</dbReference>
<dbReference type="PANTHER" id="PTHR23045">
    <property type="entry name" value="LEUCINE-RICH REPEAT-CONTAINING PROTEIN 37A"/>
    <property type="match status" value="1"/>
</dbReference>
<keyword evidence="2" id="KW-0472">Membrane</keyword>
<proteinExistence type="predicted"/>
<keyword evidence="2" id="KW-1133">Transmembrane helix</keyword>
<dbReference type="InterPro" id="IPR029423">
    <property type="entry name" value="LRRC37AB_C"/>
</dbReference>
<dbReference type="AlphaFoldDB" id="A0A8V1A8Y1"/>
<reference evidence="4" key="2">
    <citation type="submission" date="2025-08" db="UniProtKB">
        <authorList>
            <consortium name="Ensembl"/>
        </authorList>
    </citation>
    <scope>IDENTIFICATION</scope>
    <source>
        <strain evidence="4">broiler</strain>
    </source>
</reference>
<evidence type="ECO:0000256" key="1">
    <source>
        <dbReference type="SAM" id="MobiDB-lite"/>
    </source>
</evidence>
<feature type="region of interest" description="Disordered" evidence="1">
    <location>
        <begin position="374"/>
        <end position="413"/>
    </location>
</feature>
<dbReference type="Pfam" id="PF14914">
    <property type="entry name" value="LRRC37AB_C"/>
    <property type="match status" value="1"/>
</dbReference>
<accession>A0A8V1A8Y1</accession>
<name>A0A8V1A8Y1_CHICK</name>
<dbReference type="Proteomes" id="UP000000539">
    <property type="component" value="Chromosome 27"/>
</dbReference>
<feature type="compositionally biased region" description="Low complexity" evidence="1">
    <location>
        <begin position="110"/>
        <end position="125"/>
    </location>
</feature>
<keyword evidence="2" id="KW-0812">Transmembrane</keyword>
<feature type="domain" description="LRRC37A/B like protein 1 C-terminal" evidence="3">
    <location>
        <begin position="187"/>
        <end position="253"/>
    </location>
</feature>
<evidence type="ECO:0000259" key="3">
    <source>
        <dbReference type="Pfam" id="PF14914"/>
    </source>
</evidence>
<feature type="transmembrane region" description="Helical" evidence="2">
    <location>
        <begin position="284"/>
        <end position="306"/>
    </location>
</feature>
<evidence type="ECO:0000256" key="2">
    <source>
        <dbReference type="SAM" id="Phobius"/>
    </source>
</evidence>
<keyword evidence="5" id="KW-1185">Reference proteome</keyword>
<dbReference type="PANTHER" id="PTHR23045:SF9">
    <property type="entry name" value="LEUCINE RICH REPEAT CONTAINING 37A-RELATED"/>
    <property type="match status" value="1"/>
</dbReference>
<sequence>MRASKPRCTARASPRVPFAIGCAAERPQQLRDLQCSQPRCADRGTAAESPAELRAELRRAAQCSAALRPNPTNSSLGDRETVTLRVVLSPPGADGDLGDSGNRISRRSSRSPQQPRRQQLRSALRMGREGGHGGRKLRLPATELKDGQQSIASQLPRPAARSVPKAKAGAHLAGEPSGAEDEDAAIEGDLFESEAEHCLRPVVPNGALRGFVARVARAVRKDCRLPHLQPNCAKLLAHTGRLLGLLGGQRPAAQCALVGNSSVGTEGRSRGGERAAAHRSSRRVVLAVSVCLLITAYLTAICLIEVCCPKPAAASQPHSTSKSRWRRPFRELLPPRWRGNSGAQASRFAERVKDEPQWLRDLYLPLDEQQRNSIYQLYREPEEEEEEEEGKKEEEEVFTTTPEEQHSPTASAP</sequence>
<feature type="region of interest" description="Disordered" evidence="1">
    <location>
        <begin position="88"/>
        <end position="181"/>
    </location>
</feature>
<dbReference type="GeneTree" id="ENSGT00960000191738"/>
<evidence type="ECO:0000313" key="4">
    <source>
        <dbReference type="Ensembl" id="ENSGALP00010039678.1"/>
    </source>
</evidence>
<reference evidence="4" key="1">
    <citation type="submission" date="2020-11" db="EMBL/GenBank/DDBJ databases">
        <title>Gallus gallus (Chicken) genome, bGalGal1, GRCg7b, maternal haplotype autosomes + Z &amp; W.</title>
        <authorList>
            <person name="Warren W."/>
            <person name="Formenti G."/>
            <person name="Fedrigo O."/>
            <person name="Haase B."/>
            <person name="Mountcastle J."/>
            <person name="Balacco J."/>
            <person name="Tracey A."/>
            <person name="Schneider V."/>
            <person name="Okimoto R."/>
            <person name="Cheng H."/>
            <person name="Hawken R."/>
            <person name="Howe K."/>
            <person name="Jarvis E.D."/>
        </authorList>
    </citation>
    <scope>NUCLEOTIDE SEQUENCE [LARGE SCALE GENOMIC DNA]</scope>
    <source>
        <strain evidence="4">Broiler</strain>
    </source>
</reference>